<name>A0A7L8ZU13_9NEOP</name>
<keyword evidence="14 17" id="KW-0496">Mitochondrion</keyword>
<comment type="function">
    <text evidence="17">Core subunit of the mitochondrial membrane respiratory chain NADH dehydrogenase (Complex I) which catalyzes electron transfer from NADH through the respiratory chain, using ubiquinone as an electron acceptor. Essential for the catalytic activity and assembly of complex I.</text>
</comment>
<feature type="domain" description="NADH:ubiquinone oxidoreductase chain 4 N-terminal" evidence="19">
    <location>
        <begin position="1"/>
        <end position="103"/>
    </location>
</feature>
<comment type="subcellular location">
    <subcellularLocation>
        <location evidence="2 17">Mitochondrion membrane</location>
        <topology evidence="2 17">Multi-pass membrane protein</topology>
    </subcellularLocation>
</comment>
<evidence type="ECO:0000256" key="15">
    <source>
        <dbReference type="ARBA" id="ARBA00023136"/>
    </source>
</evidence>
<feature type="transmembrane region" description="Helical" evidence="17">
    <location>
        <begin position="343"/>
        <end position="364"/>
    </location>
</feature>
<dbReference type="InterPro" id="IPR003918">
    <property type="entry name" value="NADH_UbQ_OxRdtase"/>
</dbReference>
<evidence type="ECO:0000256" key="11">
    <source>
        <dbReference type="ARBA" id="ARBA00022989"/>
    </source>
</evidence>
<dbReference type="Pfam" id="PF01059">
    <property type="entry name" value="Oxidored_q5_N"/>
    <property type="match status" value="1"/>
</dbReference>
<dbReference type="GO" id="GO:0008137">
    <property type="term" value="F:NADH dehydrogenase (ubiquinone) activity"/>
    <property type="evidence" value="ECO:0007669"/>
    <property type="project" value="UniProtKB-UniRule"/>
</dbReference>
<keyword evidence="13 17" id="KW-0830">Ubiquinone</keyword>
<evidence type="ECO:0000256" key="17">
    <source>
        <dbReference type="RuleBase" id="RU003297"/>
    </source>
</evidence>
<dbReference type="GO" id="GO:0048039">
    <property type="term" value="F:ubiquinone binding"/>
    <property type="evidence" value="ECO:0007669"/>
    <property type="project" value="TreeGrafter"/>
</dbReference>
<feature type="domain" description="NADH:quinone oxidoreductase/Mrp antiporter transmembrane" evidence="18">
    <location>
        <begin position="107"/>
        <end position="390"/>
    </location>
</feature>
<feature type="transmembrane region" description="Helical" evidence="17">
    <location>
        <begin position="50"/>
        <end position="75"/>
    </location>
</feature>
<evidence type="ECO:0000256" key="7">
    <source>
        <dbReference type="ARBA" id="ARBA00022660"/>
    </source>
</evidence>
<comment type="similarity">
    <text evidence="3 17">Belongs to the complex I subunit 4 family.</text>
</comment>
<dbReference type="Pfam" id="PF00361">
    <property type="entry name" value="Proton_antipo_M"/>
    <property type="match status" value="1"/>
</dbReference>
<evidence type="ECO:0000256" key="1">
    <source>
        <dbReference type="ARBA" id="ARBA00003257"/>
    </source>
</evidence>
<dbReference type="CTD" id="4538"/>
<gene>
    <name evidence="20" type="primary">ND4</name>
</gene>
<keyword evidence="9" id="KW-1278">Translocase</keyword>
<dbReference type="InterPro" id="IPR001750">
    <property type="entry name" value="ND/Mrp_TM"/>
</dbReference>
<keyword evidence="8 17" id="KW-0812">Transmembrane</keyword>
<feature type="transmembrane region" description="Helical" evidence="17">
    <location>
        <begin position="247"/>
        <end position="265"/>
    </location>
</feature>
<dbReference type="PANTHER" id="PTHR43507">
    <property type="entry name" value="NADH-UBIQUINONE OXIDOREDUCTASE CHAIN 4"/>
    <property type="match status" value="1"/>
</dbReference>
<evidence type="ECO:0000256" key="13">
    <source>
        <dbReference type="ARBA" id="ARBA00023075"/>
    </source>
</evidence>
<evidence type="ECO:0000256" key="9">
    <source>
        <dbReference type="ARBA" id="ARBA00022967"/>
    </source>
</evidence>
<geneLocation type="mitochondrion" evidence="20"/>
<keyword evidence="15 17" id="KW-0472">Membrane</keyword>
<keyword evidence="7 17" id="KW-0679">Respiratory chain</keyword>
<comment type="function">
    <text evidence="1">Core subunit of the mitochondrial membrane respiratory chain NADH dehydrogenase (Complex I) that is believed to belong to the minimal assembly required for catalysis. Complex I functions in the transfer of electrons from NADH to the respiratory chain. The immediate electron acceptor for the enzyme is believed to be ubiquinone.</text>
</comment>
<keyword evidence="11 17" id="KW-1133">Transmembrane helix</keyword>
<dbReference type="EMBL" id="MK492251">
    <property type="protein sequence ID" value="QOI73893.1"/>
    <property type="molecule type" value="Genomic_DNA"/>
</dbReference>
<dbReference type="InterPro" id="IPR000260">
    <property type="entry name" value="NADH4_N"/>
</dbReference>
<feature type="transmembrane region" description="Helical" evidence="17">
    <location>
        <begin position="110"/>
        <end position="132"/>
    </location>
</feature>
<proteinExistence type="inferred from homology"/>
<evidence type="ECO:0000259" key="19">
    <source>
        <dbReference type="Pfam" id="PF01059"/>
    </source>
</evidence>
<organism evidence="20">
    <name type="scientific">Paraleuctra cercia</name>
    <dbReference type="NCBI Taxonomy" id="2778005"/>
    <lineage>
        <taxon>Eukaryota</taxon>
        <taxon>Metazoa</taxon>
        <taxon>Ecdysozoa</taxon>
        <taxon>Arthropoda</taxon>
        <taxon>Hexapoda</taxon>
        <taxon>Insecta</taxon>
        <taxon>Pterygota</taxon>
        <taxon>Neoptera</taxon>
        <taxon>Polyneoptera</taxon>
        <taxon>Plecoptera</taxon>
        <taxon>Nemouroidea</taxon>
        <taxon>Leuctridae</taxon>
        <taxon>Leuctrinae</taxon>
        <taxon>Paraleuctra</taxon>
    </lineage>
</organism>
<evidence type="ECO:0000256" key="12">
    <source>
        <dbReference type="ARBA" id="ARBA00023027"/>
    </source>
</evidence>
<dbReference type="AlphaFoldDB" id="A0A7L8ZU13"/>
<dbReference type="GO" id="GO:0015990">
    <property type="term" value="P:electron transport coupled proton transport"/>
    <property type="evidence" value="ECO:0007669"/>
    <property type="project" value="TreeGrafter"/>
</dbReference>
<evidence type="ECO:0000256" key="6">
    <source>
        <dbReference type="ARBA" id="ARBA00022448"/>
    </source>
</evidence>
<evidence type="ECO:0000256" key="5">
    <source>
        <dbReference type="ARBA" id="ARBA00021006"/>
    </source>
</evidence>
<evidence type="ECO:0000256" key="3">
    <source>
        <dbReference type="ARBA" id="ARBA00009025"/>
    </source>
</evidence>
<feature type="transmembrane region" description="Helical" evidence="17">
    <location>
        <begin position="87"/>
        <end position="104"/>
    </location>
</feature>
<protein>
    <recommendedName>
        <fullName evidence="5 17">NADH-ubiquinone oxidoreductase chain 4</fullName>
        <ecNumber evidence="4 17">7.1.1.2</ecNumber>
    </recommendedName>
</protein>
<dbReference type="PANTHER" id="PTHR43507:SF20">
    <property type="entry name" value="NADH-UBIQUINONE OXIDOREDUCTASE CHAIN 4"/>
    <property type="match status" value="1"/>
</dbReference>
<keyword evidence="10 17" id="KW-0249">Electron transport</keyword>
<evidence type="ECO:0000313" key="20">
    <source>
        <dbReference type="EMBL" id="QOI73893.1"/>
    </source>
</evidence>
<feature type="transmembrane region" description="Helical" evidence="17">
    <location>
        <begin position="182"/>
        <end position="204"/>
    </location>
</feature>
<dbReference type="RefSeq" id="YP_010016391.1">
    <property type="nucleotide sequence ID" value="NC_053557.1"/>
</dbReference>
<reference evidence="20" key="1">
    <citation type="submission" date="2019-02" db="EMBL/GenBank/DDBJ databases">
        <title>The complete mitochondrial genome of the stonefly Paraleuctra cercia (Plecoptera; Nemouroidea; Leuctridae).</title>
        <authorList>
            <person name="Wang Y."/>
            <person name="Cao J.J."/>
            <person name="Li W.H."/>
        </authorList>
    </citation>
    <scope>NUCLEOTIDE SEQUENCE</scope>
</reference>
<evidence type="ECO:0000256" key="10">
    <source>
        <dbReference type="ARBA" id="ARBA00022982"/>
    </source>
</evidence>
<keyword evidence="12 17" id="KW-0520">NAD</keyword>
<accession>A0A7L8ZU13</accession>
<dbReference type="EC" id="7.1.1.2" evidence="4 17"/>
<evidence type="ECO:0000256" key="4">
    <source>
        <dbReference type="ARBA" id="ARBA00012944"/>
    </source>
</evidence>
<keyword evidence="6 17" id="KW-0813">Transport</keyword>
<evidence type="ECO:0000256" key="14">
    <source>
        <dbReference type="ARBA" id="ARBA00023128"/>
    </source>
</evidence>
<feature type="transmembrane region" description="Helical" evidence="17">
    <location>
        <begin position="139"/>
        <end position="162"/>
    </location>
</feature>
<feature type="transmembrane region" description="Helical" evidence="17">
    <location>
        <begin position="301"/>
        <end position="322"/>
    </location>
</feature>
<evidence type="ECO:0000256" key="16">
    <source>
        <dbReference type="ARBA" id="ARBA00049551"/>
    </source>
</evidence>
<dbReference type="PRINTS" id="PR01437">
    <property type="entry name" value="NUOXDRDTASE4"/>
</dbReference>
<dbReference type="GeneID" id="63350731"/>
<dbReference type="GO" id="GO:0003954">
    <property type="term" value="F:NADH dehydrogenase activity"/>
    <property type="evidence" value="ECO:0007669"/>
    <property type="project" value="TreeGrafter"/>
</dbReference>
<dbReference type="GO" id="GO:0031966">
    <property type="term" value="C:mitochondrial membrane"/>
    <property type="evidence" value="ECO:0007669"/>
    <property type="project" value="UniProtKB-SubCell"/>
</dbReference>
<evidence type="ECO:0000256" key="8">
    <source>
        <dbReference type="ARBA" id="ARBA00022692"/>
    </source>
</evidence>
<feature type="transmembrane region" description="Helical" evidence="17">
    <location>
        <begin position="216"/>
        <end position="235"/>
    </location>
</feature>
<dbReference type="GO" id="GO:0042773">
    <property type="term" value="P:ATP synthesis coupled electron transport"/>
    <property type="evidence" value="ECO:0007669"/>
    <property type="project" value="InterPro"/>
</dbReference>
<sequence length="446" mass="50111">MLKLLLSLVFLIPLCFVYNTWWMVQCLVFLMTFMFMGLMSSTTLFGNLSYFLGCDVLSFSLILLSFWICTLMITASESVLRVSNHSSLFLMMILVLMLLLYSTFGTTNLFMFYVFFESSLIPTLFLILGWGYQPERLQAGVYLLFYTLLASLPLLVGIFYLYHDGGSLYVPLLSVVSEGQMLFYLCMILAFLVKMPMFLVHLWLPKAHVEAPVSGSMILAGVLLKLGGYGLLRVFKILILSGLCFNYVWVGVSLIGGVLVSLVCLRQTDLKALIAYSSVAHMGIVLGGLMTLSYWGFCGSLTLMIAHGLCSSGLFCLANISYERLGSRSLLINKGLMHFMPSMTLWWFLLASCNMAAPPSLNLLSEISLLNSLVGWSWVSMLGLSLLSFFSAAYTLYLYSYSQHGKIYSGVYAHAMGYTREYILLFLHWVPLNLLILKSEPCMLWL</sequence>
<comment type="catalytic activity">
    <reaction evidence="16 17">
        <text>a ubiquinone + NADH + 5 H(+)(in) = a ubiquinol + NAD(+) + 4 H(+)(out)</text>
        <dbReference type="Rhea" id="RHEA:29091"/>
        <dbReference type="Rhea" id="RHEA-COMP:9565"/>
        <dbReference type="Rhea" id="RHEA-COMP:9566"/>
        <dbReference type="ChEBI" id="CHEBI:15378"/>
        <dbReference type="ChEBI" id="CHEBI:16389"/>
        <dbReference type="ChEBI" id="CHEBI:17976"/>
        <dbReference type="ChEBI" id="CHEBI:57540"/>
        <dbReference type="ChEBI" id="CHEBI:57945"/>
        <dbReference type="EC" id="7.1.1.2"/>
    </reaction>
</comment>
<evidence type="ECO:0000259" key="18">
    <source>
        <dbReference type="Pfam" id="PF00361"/>
    </source>
</evidence>
<evidence type="ECO:0000256" key="2">
    <source>
        <dbReference type="ARBA" id="ARBA00004225"/>
    </source>
</evidence>
<feature type="transmembrane region" description="Helical" evidence="17">
    <location>
        <begin position="376"/>
        <end position="399"/>
    </location>
</feature>
<feature type="transmembrane region" description="Helical" evidence="17">
    <location>
        <begin position="272"/>
        <end position="295"/>
    </location>
</feature>